<keyword evidence="2" id="KW-0812">Transmembrane</keyword>
<feature type="region of interest" description="Disordered" evidence="1">
    <location>
        <begin position="160"/>
        <end position="181"/>
    </location>
</feature>
<protein>
    <submittedName>
        <fullName evidence="3">Uncharacterized protein</fullName>
    </submittedName>
</protein>
<organism evidence="3 4">
    <name type="scientific">Portunus trituberculatus</name>
    <name type="common">Swimming crab</name>
    <name type="synonym">Neptunus trituberculatus</name>
    <dbReference type="NCBI Taxonomy" id="210409"/>
    <lineage>
        <taxon>Eukaryota</taxon>
        <taxon>Metazoa</taxon>
        <taxon>Ecdysozoa</taxon>
        <taxon>Arthropoda</taxon>
        <taxon>Crustacea</taxon>
        <taxon>Multicrustacea</taxon>
        <taxon>Malacostraca</taxon>
        <taxon>Eumalacostraca</taxon>
        <taxon>Eucarida</taxon>
        <taxon>Decapoda</taxon>
        <taxon>Pleocyemata</taxon>
        <taxon>Brachyura</taxon>
        <taxon>Eubrachyura</taxon>
        <taxon>Portunoidea</taxon>
        <taxon>Portunidae</taxon>
        <taxon>Portuninae</taxon>
        <taxon>Portunus</taxon>
    </lineage>
</organism>
<gene>
    <name evidence="3" type="ORF">E2C01_046629</name>
</gene>
<evidence type="ECO:0000313" key="4">
    <source>
        <dbReference type="Proteomes" id="UP000324222"/>
    </source>
</evidence>
<keyword evidence="2" id="KW-1133">Transmembrane helix</keyword>
<keyword evidence="2" id="KW-0472">Membrane</keyword>
<proteinExistence type="predicted"/>
<dbReference type="AlphaFoldDB" id="A0A5B7G691"/>
<name>A0A5B7G691_PORTR</name>
<sequence>MLHLYTTHITTEYNIDQVNINALYDSSNFHPKYEVTPHLITASFLLAAFTASLTSWLLFRDEKEKNLKKCKPWSSVRQSVTSPAVHLRVITWLPVCLSVQWRRRSRKECQKRIRKASTPLVNYSVSHSATPSPIRPPTSNQVTEKPSLSVYLSVRVVKEEEEEEGIRERSRKVSGNKITDV</sequence>
<feature type="transmembrane region" description="Helical" evidence="2">
    <location>
        <begin position="39"/>
        <end position="59"/>
    </location>
</feature>
<reference evidence="3 4" key="1">
    <citation type="submission" date="2019-05" db="EMBL/GenBank/DDBJ databases">
        <title>Another draft genome of Portunus trituberculatus and its Hox gene families provides insights of decapod evolution.</title>
        <authorList>
            <person name="Jeong J.-H."/>
            <person name="Song I."/>
            <person name="Kim S."/>
            <person name="Choi T."/>
            <person name="Kim D."/>
            <person name="Ryu S."/>
            <person name="Kim W."/>
        </authorList>
    </citation>
    <scope>NUCLEOTIDE SEQUENCE [LARGE SCALE GENOMIC DNA]</scope>
    <source>
        <tissue evidence="3">Muscle</tissue>
    </source>
</reference>
<evidence type="ECO:0000256" key="2">
    <source>
        <dbReference type="SAM" id="Phobius"/>
    </source>
</evidence>
<keyword evidence="4" id="KW-1185">Reference proteome</keyword>
<evidence type="ECO:0000256" key="1">
    <source>
        <dbReference type="SAM" id="MobiDB-lite"/>
    </source>
</evidence>
<feature type="region of interest" description="Disordered" evidence="1">
    <location>
        <begin position="124"/>
        <end position="146"/>
    </location>
</feature>
<comment type="caution">
    <text evidence="3">The sequence shown here is derived from an EMBL/GenBank/DDBJ whole genome shotgun (WGS) entry which is preliminary data.</text>
</comment>
<accession>A0A5B7G691</accession>
<dbReference type="Proteomes" id="UP000324222">
    <property type="component" value="Unassembled WGS sequence"/>
</dbReference>
<evidence type="ECO:0000313" key="3">
    <source>
        <dbReference type="EMBL" id="MPC52753.1"/>
    </source>
</evidence>
<dbReference type="EMBL" id="VSRR010011123">
    <property type="protein sequence ID" value="MPC52753.1"/>
    <property type="molecule type" value="Genomic_DNA"/>
</dbReference>